<dbReference type="PROSITE" id="PS00455">
    <property type="entry name" value="AMP_BINDING"/>
    <property type="match status" value="1"/>
</dbReference>
<dbReference type="SUPFAM" id="SSF52777">
    <property type="entry name" value="CoA-dependent acyltransferases"/>
    <property type="match status" value="2"/>
</dbReference>
<dbReference type="InterPro" id="IPR006162">
    <property type="entry name" value="Ppantetheine_attach_site"/>
</dbReference>
<dbReference type="CDD" id="cd05930">
    <property type="entry name" value="A_NRPS"/>
    <property type="match status" value="1"/>
</dbReference>
<dbReference type="NCBIfam" id="TIGR01733">
    <property type="entry name" value="AA-adenyl-dom"/>
    <property type="match status" value="1"/>
</dbReference>
<dbReference type="GO" id="GO:0072330">
    <property type="term" value="P:monocarboxylic acid biosynthetic process"/>
    <property type="evidence" value="ECO:0007669"/>
    <property type="project" value="UniProtKB-ARBA"/>
</dbReference>
<evidence type="ECO:0000256" key="2">
    <source>
        <dbReference type="ARBA" id="ARBA00006432"/>
    </source>
</evidence>
<dbReference type="PANTHER" id="PTHR45527:SF1">
    <property type="entry name" value="FATTY ACID SYNTHASE"/>
    <property type="match status" value="1"/>
</dbReference>
<dbReference type="Pfam" id="PF00550">
    <property type="entry name" value="PP-binding"/>
    <property type="match status" value="1"/>
</dbReference>
<keyword evidence="4" id="KW-0597">Phosphoprotein</keyword>
<dbReference type="Gene3D" id="3.30.559.10">
    <property type="entry name" value="Chloramphenicol acetyltransferase-like domain"/>
    <property type="match status" value="1"/>
</dbReference>
<dbReference type="InterPro" id="IPR000873">
    <property type="entry name" value="AMP-dep_synth/lig_dom"/>
</dbReference>
<dbReference type="GO" id="GO:0044550">
    <property type="term" value="P:secondary metabolite biosynthetic process"/>
    <property type="evidence" value="ECO:0007669"/>
    <property type="project" value="TreeGrafter"/>
</dbReference>
<evidence type="ECO:0000256" key="4">
    <source>
        <dbReference type="ARBA" id="ARBA00022553"/>
    </source>
</evidence>
<feature type="region of interest" description="Disordered" evidence="5">
    <location>
        <begin position="967"/>
        <end position="988"/>
    </location>
</feature>
<organism evidence="7 8">
    <name type="scientific">Streptomyces calvus</name>
    <dbReference type="NCBI Taxonomy" id="67282"/>
    <lineage>
        <taxon>Bacteria</taxon>
        <taxon>Bacillati</taxon>
        <taxon>Actinomycetota</taxon>
        <taxon>Actinomycetes</taxon>
        <taxon>Kitasatosporales</taxon>
        <taxon>Streptomycetaceae</taxon>
        <taxon>Streptomyces</taxon>
    </lineage>
</organism>
<dbReference type="PANTHER" id="PTHR45527">
    <property type="entry name" value="NONRIBOSOMAL PEPTIDE SYNTHETASE"/>
    <property type="match status" value="1"/>
</dbReference>
<dbReference type="KEGG" id="sast:CD934_30610"/>
<dbReference type="PROSITE" id="PS00012">
    <property type="entry name" value="PHOSPHOPANTETHEINE"/>
    <property type="match status" value="1"/>
</dbReference>
<evidence type="ECO:0000313" key="7">
    <source>
        <dbReference type="EMBL" id="QDI72566.1"/>
    </source>
</evidence>
<dbReference type="GO" id="GO:0017000">
    <property type="term" value="P:antibiotic biosynthetic process"/>
    <property type="evidence" value="ECO:0007669"/>
    <property type="project" value="UniProtKB-ARBA"/>
</dbReference>
<dbReference type="InterPro" id="IPR009081">
    <property type="entry name" value="PP-bd_ACP"/>
</dbReference>
<dbReference type="InterPro" id="IPR023213">
    <property type="entry name" value="CAT-like_dom_sf"/>
</dbReference>
<dbReference type="SUPFAM" id="SSF56801">
    <property type="entry name" value="Acetyl-CoA synthetase-like"/>
    <property type="match status" value="1"/>
</dbReference>
<evidence type="ECO:0000256" key="5">
    <source>
        <dbReference type="SAM" id="MobiDB-lite"/>
    </source>
</evidence>
<proteinExistence type="inferred from homology"/>
<dbReference type="SUPFAM" id="SSF47336">
    <property type="entry name" value="ACP-like"/>
    <property type="match status" value="1"/>
</dbReference>
<dbReference type="Gene3D" id="3.30.559.30">
    <property type="entry name" value="Nonribosomal peptide synthetase, condensation domain"/>
    <property type="match status" value="1"/>
</dbReference>
<reference evidence="7 8" key="1">
    <citation type="submission" date="2017-07" db="EMBL/GenBank/DDBJ databases">
        <title>The Complete Genome of Streptomyces asterosporus-ZSY.</title>
        <authorList>
            <person name="Zhang S."/>
        </authorList>
    </citation>
    <scope>NUCLEOTIDE SEQUENCE [LARGE SCALE GENOMIC DNA]</scope>
    <source>
        <strain evidence="7 8">DSM 41452</strain>
    </source>
</reference>
<dbReference type="CDD" id="cd19531">
    <property type="entry name" value="LCL_NRPS-like"/>
    <property type="match status" value="1"/>
</dbReference>
<dbReference type="InterPro" id="IPR036736">
    <property type="entry name" value="ACP-like_sf"/>
</dbReference>
<dbReference type="InterPro" id="IPR045851">
    <property type="entry name" value="AMP-bd_C_sf"/>
</dbReference>
<comment type="similarity">
    <text evidence="2">Belongs to the ATP-dependent AMP-binding enzyme family.</text>
</comment>
<dbReference type="FunFam" id="1.10.1200.10:FF:000016">
    <property type="entry name" value="Non-ribosomal peptide synthase"/>
    <property type="match status" value="1"/>
</dbReference>
<feature type="region of interest" description="Disordered" evidence="5">
    <location>
        <begin position="10"/>
        <end position="43"/>
    </location>
</feature>
<evidence type="ECO:0000313" key="8">
    <source>
        <dbReference type="Proteomes" id="UP000316215"/>
    </source>
</evidence>
<comment type="cofactor">
    <cofactor evidence="1">
        <name>pantetheine 4'-phosphate</name>
        <dbReference type="ChEBI" id="CHEBI:47942"/>
    </cofactor>
</comment>
<dbReference type="SMART" id="SM00823">
    <property type="entry name" value="PKS_PP"/>
    <property type="match status" value="1"/>
</dbReference>
<protein>
    <recommendedName>
        <fullName evidence="6">Carrier domain-containing protein</fullName>
    </recommendedName>
</protein>
<dbReference type="InterPro" id="IPR020845">
    <property type="entry name" value="AMP-binding_CS"/>
</dbReference>
<dbReference type="InterPro" id="IPR025110">
    <property type="entry name" value="AMP-bd_C"/>
</dbReference>
<dbReference type="Pfam" id="PF00501">
    <property type="entry name" value="AMP-binding"/>
    <property type="match status" value="1"/>
</dbReference>
<sequence length="1091" mass="116114">MTLSPQKLRLLERLRGTPSADDPAPATDDAPRPRTDSGPVPVSTAQQGLWLLDQILTGADRTAYTMGWALRFTGPLDAGVLRAALTEIVRRHEVLRTRFAAAEPVPVQIVDPAARLPLPVRTVTADETDAVVAAHLAEPFDLAAGPLLRALLLRLGAEEHVLVISCHHTVGDGTSTGVLREELTALYTAFATGRPSPLPDLPVQYADYALWERARPAKDTDAGREYWRQRLAGAPALLELPTDRPRPAVASHTGGTHRFTVGPRLTARLRELARAAHCTPFMLLTAAWQILLARWSGQSDICVGTPVSGRTRSELDRLIGYFVNTVVLRGRVTDDLTFHQVMDAVRETTLEAFAHQDVPFERLVDDLAPDRSLSHHPVFQTMLSFRSDDATAPVRLPHGLTVEDRPVTGTDAKFDLTLELVEGPDTVEGSLGFRTDLFVAATAAGLADRFVRVLAQVAADPSTRVGALELLLPGEADRLLARGRGPDPAPAPATTLHALIEEQARRTPGAPAVACAGTELTYAELDARAEALARRLRARGIGPEDIVAVAVERSADTVVALLGVLKTGAAYLPVDPTHPPARTAAVLADARPALVLRDLTPDGHEDTDHAGAATGTRRTAGPRHPAYVIHTSGSTGRPKGVVVEHADAVALVRWAVDTLGAERLARTVCSTSFTFDVSVFELFGPLACGGRVEIVRDALALTERPASAGTATLVSTVPSALAGVLDHGRIPDGTRTVVLAGEALPRALLRRLRETVPDAEVINAYGPTEATVYATAWWAGTDARDGTPPIGTALPGTSAQVLDAALRPVPANCVGELYLGGAGVARGYLRRPALTADRFLPDPYGVPGARMYRTGDLVRRRPDGSLVYVGRADDQVKVRGFRIEPGEIETALCAHERVDGAVVVVREDAPGDRRLVAYAVPATPGPLPSAAELRAHLGGTLPAYMVPSAFVALDSLPLTANGKLDRAALPAPHPGGSRTAAAHEPPRPGTESVVAEVWAQVLGIERAGRHDDFFDLGGHSLHAATAAARIRARTGTELPLAAVFTAPTVAELAADIDARGRTTGELAIRSLDRTRYRARGRQRPAGHEDRR</sequence>
<dbReference type="PROSITE" id="PS50075">
    <property type="entry name" value="CARRIER"/>
    <property type="match status" value="1"/>
</dbReference>
<dbReference type="GO" id="GO:0003824">
    <property type="term" value="F:catalytic activity"/>
    <property type="evidence" value="ECO:0007669"/>
    <property type="project" value="InterPro"/>
</dbReference>
<evidence type="ECO:0000256" key="1">
    <source>
        <dbReference type="ARBA" id="ARBA00001957"/>
    </source>
</evidence>
<evidence type="ECO:0000259" key="6">
    <source>
        <dbReference type="PROSITE" id="PS50075"/>
    </source>
</evidence>
<dbReference type="Proteomes" id="UP000316215">
    <property type="component" value="Chromosome"/>
</dbReference>
<feature type="domain" description="Carrier" evidence="6">
    <location>
        <begin position="985"/>
        <end position="1060"/>
    </location>
</feature>
<dbReference type="EMBL" id="CP022310">
    <property type="protein sequence ID" value="QDI72566.1"/>
    <property type="molecule type" value="Genomic_DNA"/>
</dbReference>
<dbReference type="InterPro" id="IPR042099">
    <property type="entry name" value="ANL_N_sf"/>
</dbReference>
<dbReference type="Pfam" id="PF13193">
    <property type="entry name" value="AMP-binding_C"/>
    <property type="match status" value="1"/>
</dbReference>
<feature type="region of interest" description="Disordered" evidence="5">
    <location>
        <begin position="600"/>
        <end position="624"/>
    </location>
</feature>
<feature type="compositionally biased region" description="Low complexity" evidence="5">
    <location>
        <begin position="610"/>
        <end position="624"/>
    </location>
</feature>
<dbReference type="GO" id="GO:0043041">
    <property type="term" value="P:amino acid activation for nonribosomal peptide biosynthetic process"/>
    <property type="evidence" value="ECO:0007669"/>
    <property type="project" value="TreeGrafter"/>
</dbReference>
<keyword evidence="3" id="KW-0596">Phosphopantetheine</keyword>
<gene>
    <name evidence="7" type="ORF">CD934_30610</name>
</gene>
<evidence type="ECO:0000256" key="3">
    <source>
        <dbReference type="ARBA" id="ARBA00022450"/>
    </source>
</evidence>
<dbReference type="FunFam" id="2.30.38.10:FF:000001">
    <property type="entry name" value="Non-ribosomal peptide synthetase PvdI"/>
    <property type="match status" value="1"/>
</dbReference>
<dbReference type="Gene3D" id="3.40.50.1820">
    <property type="entry name" value="alpha/beta hydrolase"/>
    <property type="match status" value="1"/>
</dbReference>
<dbReference type="Gene3D" id="3.30.300.30">
    <property type="match status" value="1"/>
</dbReference>
<dbReference type="AlphaFoldDB" id="A0A514JYT1"/>
<dbReference type="FunFam" id="3.30.300.30:FF:000010">
    <property type="entry name" value="Enterobactin synthetase component F"/>
    <property type="match status" value="1"/>
</dbReference>
<keyword evidence="8" id="KW-1185">Reference proteome</keyword>
<dbReference type="GO" id="GO:0008610">
    <property type="term" value="P:lipid biosynthetic process"/>
    <property type="evidence" value="ECO:0007669"/>
    <property type="project" value="UniProtKB-ARBA"/>
</dbReference>
<dbReference type="InterPro" id="IPR020806">
    <property type="entry name" value="PKS_PP-bd"/>
</dbReference>
<dbReference type="InterPro" id="IPR029058">
    <property type="entry name" value="AB_hydrolase_fold"/>
</dbReference>
<dbReference type="InterPro" id="IPR010071">
    <property type="entry name" value="AA_adenyl_dom"/>
</dbReference>
<feature type="compositionally biased region" description="Basic and acidic residues" evidence="5">
    <location>
        <begin position="600"/>
        <end position="609"/>
    </location>
</feature>
<dbReference type="GO" id="GO:0005829">
    <property type="term" value="C:cytosol"/>
    <property type="evidence" value="ECO:0007669"/>
    <property type="project" value="TreeGrafter"/>
</dbReference>
<dbReference type="GO" id="GO:0031177">
    <property type="term" value="F:phosphopantetheine binding"/>
    <property type="evidence" value="ECO:0007669"/>
    <property type="project" value="InterPro"/>
</dbReference>
<dbReference type="RefSeq" id="WP_142233707.1">
    <property type="nucleotide sequence ID" value="NZ_CP022310.1"/>
</dbReference>
<name>A0A514JYT1_9ACTN</name>
<dbReference type="InterPro" id="IPR001242">
    <property type="entry name" value="Condensation_dom"/>
</dbReference>
<accession>A0A514JYT1</accession>
<dbReference type="Pfam" id="PF00668">
    <property type="entry name" value="Condensation"/>
    <property type="match status" value="1"/>
</dbReference>
<dbReference type="Gene3D" id="3.40.50.12780">
    <property type="entry name" value="N-terminal domain of ligase-like"/>
    <property type="match status" value="1"/>
</dbReference>